<sequence length="85" mass="9232">MPRAVRATNVHAPVPGTRLQPGREGAVHRGVSLARAATLMATKTTAVATPTMTTATSRRHEHPATRQGGYQRRHQGCAQKVFRLH</sequence>
<reference evidence="2 3" key="2">
    <citation type="journal article" date="2016" name="Environ. Microbiol.">
        <title>The revisited genome of Pseudomonas putida KT2440 enlightens its value as a robust metabolic chassis.</title>
        <authorList>
            <person name="Belda E."/>
            <person name="van Heck R.G."/>
            <person name="Lopez-Sanchez M.J."/>
            <person name="Cruveiller S."/>
            <person name="Barbe V."/>
            <person name="Fraser C."/>
            <person name="Klenk H.P."/>
            <person name="Petersen J."/>
            <person name="Morgat A."/>
            <person name="Nikel P.I."/>
            <person name="Vallenet D."/>
            <person name="Rouy Z."/>
            <person name="Sekowska A."/>
            <person name="Martins Dos Santos V.A."/>
            <person name="de Lorenzo V."/>
            <person name="Danchin A."/>
            <person name="Medigue C."/>
        </authorList>
    </citation>
    <scope>NUCLEOTIDE SEQUENCE [LARGE SCALE GENOMIC DNA]</scope>
    <source>
        <strain evidence="3">ATCC 47054 / DSM 6125 / CFBP 8728 / NCIMB 11950 / KT2440</strain>
    </source>
</reference>
<name>Q88JW7_PSEPK</name>
<feature type="region of interest" description="Disordered" evidence="1">
    <location>
        <begin position="1"/>
        <end position="25"/>
    </location>
</feature>
<feature type="compositionally biased region" description="Low complexity" evidence="1">
    <location>
        <begin position="44"/>
        <end position="56"/>
    </location>
</feature>
<evidence type="ECO:0000256" key="1">
    <source>
        <dbReference type="SAM" id="MobiDB-lite"/>
    </source>
</evidence>
<accession>Q88JW7</accession>
<dbReference type="AlphaFoldDB" id="Q88JW7"/>
<protein>
    <submittedName>
        <fullName evidence="2">Uncharacterized protein</fullName>
    </submittedName>
</protein>
<dbReference type="HOGENOM" id="CLU_2510166_0_0_6"/>
<dbReference type="BioCyc" id="PPUT160488:G1G01-2712-MONOMER"/>
<dbReference type="KEGG" id="ppu:PP_2530"/>
<proteinExistence type="predicted"/>
<keyword evidence="3" id="KW-1185">Reference proteome</keyword>
<dbReference type="STRING" id="160488.PP_2530"/>
<gene>
    <name evidence="2" type="ordered locus">PP_2530</name>
</gene>
<reference evidence="2 3" key="1">
    <citation type="journal article" date="2002" name="Environ. Microbiol.">
        <title>Complete genome sequence and comparative analysis of the metabolically versatile Pseudomonas putida KT2440.</title>
        <authorList>
            <person name="Nelson K.E."/>
            <person name="Weinel C."/>
            <person name="Paulsen I.T."/>
            <person name="Dodson R.J."/>
            <person name="Hilbert H."/>
            <person name="Martins dos Santos V.A."/>
            <person name="Fouts D.E."/>
            <person name="Gill S.R."/>
            <person name="Pop M."/>
            <person name="Holmes M."/>
            <person name="Brinkac L."/>
            <person name="Beanan M."/>
            <person name="DeBoy R.T."/>
            <person name="Daugherty S."/>
            <person name="Kolonay J."/>
            <person name="Madupu R."/>
            <person name="Nelson W."/>
            <person name="White O."/>
            <person name="Peterson J."/>
            <person name="Khouri H."/>
            <person name="Hance I."/>
            <person name="Chris Lee P."/>
            <person name="Holtzapple E."/>
            <person name="Scanlan D."/>
            <person name="Tran K."/>
            <person name="Moazzez A."/>
            <person name="Utterback T."/>
            <person name="Rizzo M."/>
            <person name="Lee K."/>
            <person name="Kosack D."/>
            <person name="Moestl D."/>
            <person name="Wedler H."/>
            <person name="Lauber J."/>
            <person name="Stjepandic D."/>
            <person name="Hoheisel J."/>
            <person name="Straetz M."/>
            <person name="Heim S."/>
            <person name="Kiewitz C."/>
            <person name="Eisen J.A."/>
            <person name="Timmis K.N."/>
            <person name="Dusterhoft A."/>
            <person name="Tummler B."/>
            <person name="Fraser C.M."/>
        </authorList>
    </citation>
    <scope>NUCLEOTIDE SEQUENCE [LARGE SCALE GENOMIC DNA]</scope>
    <source>
        <strain evidence="3">ATCC 47054 / DSM 6125 / CFBP 8728 / NCIMB 11950 / KT2440</strain>
    </source>
</reference>
<evidence type="ECO:0000313" key="2">
    <source>
        <dbReference type="EMBL" id="AAN68139.1"/>
    </source>
</evidence>
<dbReference type="EMBL" id="AE015451">
    <property type="protein sequence ID" value="AAN68139.1"/>
    <property type="molecule type" value="Genomic_DNA"/>
</dbReference>
<dbReference type="PaxDb" id="160488-PP_2530"/>
<evidence type="ECO:0000313" key="3">
    <source>
        <dbReference type="Proteomes" id="UP000000556"/>
    </source>
</evidence>
<dbReference type="Proteomes" id="UP000000556">
    <property type="component" value="Chromosome"/>
</dbReference>
<feature type="region of interest" description="Disordered" evidence="1">
    <location>
        <begin position="44"/>
        <end position="74"/>
    </location>
</feature>
<organism evidence="2 3">
    <name type="scientific">Pseudomonas putida (strain ATCC 47054 / DSM 6125 / CFBP 8728 / NCIMB 11950 / KT2440)</name>
    <dbReference type="NCBI Taxonomy" id="160488"/>
    <lineage>
        <taxon>Bacteria</taxon>
        <taxon>Pseudomonadati</taxon>
        <taxon>Pseudomonadota</taxon>
        <taxon>Gammaproteobacteria</taxon>
        <taxon>Pseudomonadales</taxon>
        <taxon>Pseudomonadaceae</taxon>
        <taxon>Pseudomonas</taxon>
    </lineage>
</organism>